<dbReference type="Gene3D" id="3.40.1090.10">
    <property type="entry name" value="Cytosolic phospholipase A2 catalytic domain"/>
    <property type="match status" value="1"/>
</dbReference>
<reference evidence="5 6" key="1">
    <citation type="submission" date="2015-07" db="EMBL/GenBank/DDBJ databases">
        <authorList>
            <person name="Noorani M."/>
        </authorList>
    </citation>
    <scope>NUCLEOTIDE SEQUENCE [LARGE SCALE GENOMIC DNA]</scope>
    <source>
        <strain evidence="5">BBA 69670</strain>
    </source>
</reference>
<dbReference type="PANTHER" id="PTHR46082">
    <property type="entry name" value="ATP/GTP-BINDING PROTEIN-RELATED"/>
    <property type="match status" value="1"/>
</dbReference>
<dbReference type="Proteomes" id="UP000044841">
    <property type="component" value="Unassembled WGS sequence"/>
</dbReference>
<feature type="short sequence motif" description="GXGXXG" evidence="3">
    <location>
        <begin position="23"/>
        <end position="28"/>
    </location>
</feature>
<dbReference type="GO" id="GO:0046486">
    <property type="term" value="P:glycerolipid metabolic process"/>
    <property type="evidence" value="ECO:0007669"/>
    <property type="project" value="UniProtKB-ARBA"/>
</dbReference>
<dbReference type="InterPro" id="IPR053137">
    <property type="entry name" value="NLR-like"/>
</dbReference>
<dbReference type="SMART" id="SM00028">
    <property type="entry name" value="TPR"/>
    <property type="match status" value="12"/>
</dbReference>
<comment type="caution">
    <text evidence="3">Lacks conserved residue(s) required for the propagation of feature annotation.</text>
</comment>
<dbReference type="InterPro" id="IPR027417">
    <property type="entry name" value="P-loop_NTPase"/>
</dbReference>
<name>A0A0K6GEP0_9AGAM</name>
<dbReference type="Pfam" id="PF01734">
    <property type="entry name" value="Patatin"/>
    <property type="match status" value="1"/>
</dbReference>
<dbReference type="PRINTS" id="PR00381">
    <property type="entry name" value="KINESINLIGHT"/>
</dbReference>
<dbReference type="PROSITE" id="PS50005">
    <property type="entry name" value="TPR"/>
    <property type="match status" value="1"/>
</dbReference>
<dbReference type="InterPro" id="IPR011990">
    <property type="entry name" value="TPR-like_helical_dom_sf"/>
</dbReference>
<keyword evidence="2" id="KW-0802">TPR repeat</keyword>
<dbReference type="SUPFAM" id="SSF52540">
    <property type="entry name" value="P-loop containing nucleoside triphosphate hydrolases"/>
    <property type="match status" value="1"/>
</dbReference>
<dbReference type="SUPFAM" id="SSF48452">
    <property type="entry name" value="TPR-like"/>
    <property type="match status" value="4"/>
</dbReference>
<proteinExistence type="predicted"/>
<dbReference type="Pfam" id="PF13424">
    <property type="entry name" value="TPR_12"/>
    <property type="match status" value="4"/>
</dbReference>
<dbReference type="Gene3D" id="3.40.50.300">
    <property type="entry name" value="P-loop containing nucleotide triphosphate hydrolases"/>
    <property type="match status" value="1"/>
</dbReference>
<keyword evidence="1" id="KW-0443">Lipid metabolism</keyword>
<evidence type="ECO:0000313" key="6">
    <source>
        <dbReference type="Proteomes" id="UP000044841"/>
    </source>
</evidence>
<dbReference type="InterPro" id="IPR002641">
    <property type="entry name" value="PNPLA_dom"/>
</dbReference>
<dbReference type="Gene3D" id="1.25.40.10">
    <property type="entry name" value="Tetratricopeptide repeat domain"/>
    <property type="match status" value="4"/>
</dbReference>
<feature type="domain" description="PNPLA" evidence="4">
    <location>
        <begin position="19"/>
        <end position="217"/>
    </location>
</feature>
<feature type="repeat" description="TPR" evidence="2">
    <location>
        <begin position="1279"/>
        <end position="1312"/>
    </location>
</feature>
<evidence type="ECO:0000259" key="4">
    <source>
        <dbReference type="PROSITE" id="PS51635"/>
    </source>
</evidence>
<protein>
    <submittedName>
        <fullName evidence="5">Nephrocystin-3 [Homo sapiens]</fullName>
    </submittedName>
</protein>
<keyword evidence="6" id="KW-1185">Reference proteome</keyword>
<dbReference type="PANTHER" id="PTHR46082:SF6">
    <property type="entry name" value="AAA+ ATPASE DOMAIN-CONTAINING PROTEIN-RELATED"/>
    <property type="match status" value="1"/>
</dbReference>
<dbReference type="InterPro" id="IPR002182">
    <property type="entry name" value="NB-ARC"/>
</dbReference>
<dbReference type="Pfam" id="PF00931">
    <property type="entry name" value="NB-ARC"/>
    <property type="match status" value="1"/>
</dbReference>
<dbReference type="PROSITE" id="PS51635">
    <property type="entry name" value="PNPLA"/>
    <property type="match status" value="1"/>
</dbReference>
<gene>
    <name evidence="5" type="ORF">RSOLAG22IIIB_06497</name>
</gene>
<organism evidence="5 6">
    <name type="scientific">Rhizoctonia solani</name>
    <dbReference type="NCBI Taxonomy" id="456999"/>
    <lineage>
        <taxon>Eukaryota</taxon>
        <taxon>Fungi</taxon>
        <taxon>Dikarya</taxon>
        <taxon>Basidiomycota</taxon>
        <taxon>Agaricomycotina</taxon>
        <taxon>Agaricomycetes</taxon>
        <taxon>Cantharellales</taxon>
        <taxon>Ceratobasidiaceae</taxon>
        <taxon>Rhizoctonia</taxon>
    </lineage>
</organism>
<evidence type="ECO:0000256" key="3">
    <source>
        <dbReference type="PROSITE-ProRule" id="PRU01161"/>
    </source>
</evidence>
<evidence type="ECO:0000256" key="2">
    <source>
        <dbReference type="PROSITE-ProRule" id="PRU00339"/>
    </source>
</evidence>
<dbReference type="InterPro" id="IPR016035">
    <property type="entry name" value="Acyl_Trfase/lysoPLipase"/>
</dbReference>
<evidence type="ECO:0000313" key="5">
    <source>
        <dbReference type="EMBL" id="CUA77083.1"/>
    </source>
</evidence>
<dbReference type="Pfam" id="PF13374">
    <property type="entry name" value="TPR_10"/>
    <property type="match status" value="4"/>
</dbReference>
<evidence type="ECO:0000256" key="1">
    <source>
        <dbReference type="ARBA" id="ARBA00023098"/>
    </source>
</evidence>
<dbReference type="EMBL" id="CYGV01001767">
    <property type="protein sequence ID" value="CUA77083.1"/>
    <property type="molecule type" value="Genomic_DNA"/>
</dbReference>
<sequence>MHRYDTSEYLIRRTPNPETEKDGGGVRGLSSLIILQEMMRRTAATGSKREIHPYEYFDVIAGTGTGGISACMLGRLRMPIDKAISEYATLAKDVFQDTKLTGTTMYKSTKLQHALKKIIREATGDEGEMMRESRNNTECKTVIFAMAQHNLNAGLPVLFRSYTVIANQGPDCTISEALHATMAHPDLFKSVTIIESSIPQSFVGGELGSSNPMAHVLTEVKRIYPDRQVGCVISIGAGHARTIKIPSPSRWHRTQDVMVMKDMATDSERVAEEMVARFEGTNNIYFRFNVDQGMQDMTAGSWERLGEAIQHTRAYLQKGEVNRKLKAAVGAVTERRGMVSTMHAAGNIPHMAEITKQLTGLKRCPAPTKFYTGREDEVIQVKACITDEKNKLRVCVIYGLGGAGKTQLALTVIERTWDHWDHIIYIAASSTESIEKTLDEFGKIKSVGRDYRDVISWLESCGERWLMVFDNADTPATNVSTYVPARSQRGSVLITTRLPDLANLADGPGSVCHLSSMTQTDAAALLVMIASSGNQRLSDDDVNAAEGLVKDFGCLALAIVHAGAYIAHSRGMAVTEYRSLLSTQRRRMLEEYNKLPDIAKLDRRGDTVYTTWKMCYDQLKPESRELLWLIAYLHYDGISVEIFQRAAQQMHSKKYILALTDLESQAHKHVEQYLSRFLDSENNWDGISFTEVISDLTSYSLIDFDRVNRTYRVHVLVHDWAKTVVPQPRELAIECTATLLSLSIDGQNDIGSLAFKRQLGLHVTSVLTQESDIGANHSYYFQEVYRQTGEWSQMMKLVQQQLIACRQELGDDDPMTWSATGELAYTYSELGQWDGALDLRTQVLNACKRILGEDHPHTLSSMGNLATTYAHLGRSDEAEQLQIQVLDAYKRQLGGDHPYTITSMGSLATTYSQLGRYNEAEQLQFQVLDAHKRLLGEDHPHSLGSMNNLALTYSHLGRYNEAKQLQVQVLKAHKRLLGEGHPDTLTSMNNLAITYSHLGRYNEAEQLQFQVLSVQKRLLGDDHPHTLRSMNNLATTYSHMGDYNEAEQLVVGVTNARKRLLGEDHPHTLTSMSNLAMTYSRLGRYNEAEQLQFQVLNAYKRLLGEDHPDTLTSMGNLASTYLDLGQYDKAEQLAARVLDARRQLLGKDHPSTLRSMSNLASAYSDLDRYNEAEELQVQVLNAYKRQLGGDHPDTLTSMSNLGLTYSDLGRYNDAEQLQFQVLNVRRRLLGKEHPDTLTSMGNLATVYSRLGRYDEAGQLHFQVLDARKRLLGEDHPDTLRSMSNLAMTYSHLERWDEAEQLFRKAIGVAESTLGDQHPHTQIYRDNLEWLHDQRQ</sequence>
<accession>A0A0K6GEP0</accession>
<dbReference type="InterPro" id="IPR019734">
    <property type="entry name" value="TPR_rpt"/>
</dbReference>
<dbReference type="GO" id="GO:0043531">
    <property type="term" value="F:ADP binding"/>
    <property type="evidence" value="ECO:0007669"/>
    <property type="project" value="InterPro"/>
</dbReference>
<dbReference type="SUPFAM" id="SSF52151">
    <property type="entry name" value="FabD/lysophospholipase-like"/>
    <property type="match status" value="1"/>
</dbReference>